<comment type="caution">
    <text evidence="2">The sequence shown here is derived from an EMBL/GenBank/DDBJ whole genome shotgun (WGS) entry which is preliminary data.</text>
</comment>
<name>A0A0L6UK01_9BASI</name>
<evidence type="ECO:0000313" key="2">
    <source>
        <dbReference type="EMBL" id="KNZ48856.1"/>
    </source>
</evidence>
<proteinExistence type="predicted"/>
<protein>
    <recommendedName>
        <fullName evidence="4">Retrotransposon gag domain-containing protein</fullName>
    </recommendedName>
</protein>
<gene>
    <name evidence="2" type="ORF">VP01_5361g1</name>
</gene>
<dbReference type="Proteomes" id="UP000037035">
    <property type="component" value="Unassembled WGS sequence"/>
</dbReference>
<evidence type="ECO:0008006" key="4">
    <source>
        <dbReference type="Google" id="ProtNLM"/>
    </source>
</evidence>
<accession>A0A0L6UK01</accession>
<dbReference type="AlphaFoldDB" id="A0A0L6UK01"/>
<evidence type="ECO:0000313" key="3">
    <source>
        <dbReference type="Proteomes" id="UP000037035"/>
    </source>
</evidence>
<evidence type="ECO:0000256" key="1">
    <source>
        <dbReference type="SAM" id="MobiDB-lite"/>
    </source>
</evidence>
<dbReference type="OrthoDB" id="4847360at2759"/>
<sequence>MTQARLDATAGQQNPVPAPTLASNPLIGLHAVTSPHASKVVFAILFMKDYTATWSQPYLDKVFNGEPVVFNDFLNNFRSSLFDHNHSHHAKPTYRTLTSTPTPWVGPTPPHEPLPEQTQGEHPACRAMTLKAKESDKTAPPPPLPQY</sequence>
<keyword evidence="3" id="KW-1185">Reference proteome</keyword>
<feature type="non-terminal residue" evidence="2">
    <location>
        <position position="147"/>
    </location>
</feature>
<feature type="region of interest" description="Disordered" evidence="1">
    <location>
        <begin position="88"/>
        <end position="147"/>
    </location>
</feature>
<organism evidence="2 3">
    <name type="scientific">Puccinia sorghi</name>
    <dbReference type="NCBI Taxonomy" id="27349"/>
    <lineage>
        <taxon>Eukaryota</taxon>
        <taxon>Fungi</taxon>
        <taxon>Dikarya</taxon>
        <taxon>Basidiomycota</taxon>
        <taxon>Pucciniomycotina</taxon>
        <taxon>Pucciniomycetes</taxon>
        <taxon>Pucciniales</taxon>
        <taxon>Pucciniaceae</taxon>
        <taxon>Puccinia</taxon>
    </lineage>
</organism>
<dbReference type="VEuPathDB" id="FungiDB:VP01_5361g1"/>
<reference evidence="2 3" key="1">
    <citation type="submission" date="2015-08" db="EMBL/GenBank/DDBJ databases">
        <title>Next Generation Sequencing and Analysis of the Genome of Puccinia sorghi L Schw, the Causal Agent of Maize Common Rust.</title>
        <authorList>
            <person name="Rochi L."/>
            <person name="Burguener G."/>
            <person name="Darino M."/>
            <person name="Turjanski A."/>
            <person name="Kreff E."/>
            <person name="Dieguez M.J."/>
            <person name="Sacco F."/>
        </authorList>
    </citation>
    <scope>NUCLEOTIDE SEQUENCE [LARGE SCALE GENOMIC DNA]</scope>
    <source>
        <strain evidence="2 3">RO10H11247</strain>
    </source>
</reference>
<dbReference type="EMBL" id="LAVV01010566">
    <property type="protein sequence ID" value="KNZ48856.1"/>
    <property type="molecule type" value="Genomic_DNA"/>
</dbReference>